<keyword evidence="5 6" id="KW-0456">Lyase</keyword>
<dbReference type="Gene3D" id="3.40.1190.20">
    <property type="match status" value="1"/>
</dbReference>
<keyword evidence="9" id="KW-1185">Reference proteome</keyword>
<comment type="catalytic activity">
    <reaction evidence="6">
        <text>(6S)-NADPHX + ADP = AMP + phosphate + NADPH + H(+)</text>
        <dbReference type="Rhea" id="RHEA:32235"/>
        <dbReference type="ChEBI" id="CHEBI:15378"/>
        <dbReference type="ChEBI" id="CHEBI:43474"/>
        <dbReference type="ChEBI" id="CHEBI:57783"/>
        <dbReference type="ChEBI" id="CHEBI:64076"/>
        <dbReference type="ChEBI" id="CHEBI:456215"/>
        <dbReference type="ChEBI" id="CHEBI:456216"/>
        <dbReference type="EC" id="4.2.1.136"/>
    </reaction>
</comment>
<dbReference type="GO" id="GO:0046496">
    <property type="term" value="P:nicotinamide nucleotide metabolic process"/>
    <property type="evidence" value="ECO:0007669"/>
    <property type="project" value="UniProtKB-UniRule"/>
</dbReference>
<name>A0A098Y869_9ACTN</name>
<dbReference type="GO" id="GO:0052855">
    <property type="term" value="F:ADP-dependent NAD(P)H-hydrate dehydratase activity"/>
    <property type="evidence" value="ECO:0007669"/>
    <property type="project" value="UniProtKB-UniRule"/>
</dbReference>
<dbReference type="AlphaFoldDB" id="A0A098Y869"/>
<dbReference type="GO" id="GO:0016301">
    <property type="term" value="F:kinase activity"/>
    <property type="evidence" value="ECO:0007669"/>
    <property type="project" value="UniProtKB-KW"/>
</dbReference>
<dbReference type="CDD" id="cd01171">
    <property type="entry name" value="YXKO-related"/>
    <property type="match status" value="1"/>
</dbReference>
<dbReference type="SUPFAM" id="SSF53613">
    <property type="entry name" value="Ribokinase-like"/>
    <property type="match status" value="1"/>
</dbReference>
<gene>
    <name evidence="6" type="primary">nnrD</name>
    <name evidence="8" type="ORF">IN07_11580</name>
</gene>
<dbReference type="NCBIfam" id="TIGR00196">
    <property type="entry name" value="yjeF_cterm"/>
    <property type="match status" value="1"/>
</dbReference>
<dbReference type="GO" id="GO:0052856">
    <property type="term" value="F:NAD(P)HX epimerase activity"/>
    <property type="evidence" value="ECO:0007669"/>
    <property type="project" value="TreeGrafter"/>
</dbReference>
<keyword evidence="2 6" id="KW-0067">ATP-binding</keyword>
<evidence type="ECO:0000256" key="1">
    <source>
        <dbReference type="ARBA" id="ARBA00022741"/>
    </source>
</evidence>
<keyword evidence="8" id="KW-0418">Kinase</keyword>
<keyword evidence="1 6" id="KW-0547">Nucleotide-binding</keyword>
<feature type="binding site" evidence="6">
    <location>
        <position position="235"/>
    </location>
    <ligand>
        <name>(6S)-NADPHX</name>
        <dbReference type="ChEBI" id="CHEBI:64076"/>
    </ligand>
</feature>
<dbReference type="STRING" id="1522368.IN07_11580"/>
<evidence type="ECO:0000313" key="8">
    <source>
        <dbReference type="EMBL" id="KGH46635.1"/>
    </source>
</evidence>
<comment type="catalytic activity">
    <reaction evidence="6">
        <text>(6S)-NADHX + ADP = AMP + phosphate + NADH + H(+)</text>
        <dbReference type="Rhea" id="RHEA:32223"/>
        <dbReference type="ChEBI" id="CHEBI:15378"/>
        <dbReference type="ChEBI" id="CHEBI:43474"/>
        <dbReference type="ChEBI" id="CHEBI:57945"/>
        <dbReference type="ChEBI" id="CHEBI:64074"/>
        <dbReference type="ChEBI" id="CHEBI:456215"/>
        <dbReference type="ChEBI" id="CHEBI:456216"/>
        <dbReference type="EC" id="4.2.1.136"/>
    </reaction>
</comment>
<reference evidence="8 9" key="1">
    <citation type="submission" date="2014-07" db="EMBL/GenBank/DDBJ databases">
        <title>Biosystematic studies on Modestobacter strains isolated from extreme hyper-arid desert soil and from historic building.</title>
        <authorList>
            <person name="Bukarasam K."/>
            <person name="Bull A."/>
            <person name="Girard G."/>
            <person name="van Wezel G."/>
            <person name="Goodfellow M."/>
        </authorList>
    </citation>
    <scope>NUCLEOTIDE SEQUENCE [LARGE SCALE GENOMIC DNA]</scope>
    <source>
        <strain evidence="8 9">KNN45-2b</strain>
    </source>
</reference>
<comment type="function">
    <text evidence="6">Catalyzes the dehydration of the S-form of NAD(P)HX at the expense of ADP, which is converted to AMP. Together with NAD(P)HX epimerase, which catalyzes the epimerization of the S- and R-forms, the enzyme allows the repair of both epimers of NAD(P)HX, a damaged form of NAD(P)H that is a result of enzymatic or heat-dependent hydration.</text>
</comment>
<dbReference type="PANTHER" id="PTHR12592">
    <property type="entry name" value="ATP-DEPENDENT (S)-NAD(P)H-HYDRATE DEHYDRATASE FAMILY MEMBER"/>
    <property type="match status" value="1"/>
</dbReference>
<dbReference type="RefSeq" id="WP_036335894.1">
    <property type="nucleotide sequence ID" value="NZ_JPMX01000044.1"/>
</dbReference>
<dbReference type="InterPro" id="IPR000631">
    <property type="entry name" value="CARKD"/>
</dbReference>
<keyword evidence="4 6" id="KW-0520">NAD</keyword>
<sequence length="296" mass="30167">MSRPRPDHTLVSPQVLRDWRLPEPTGGKEARGSILVVGGSTETVGAVLLAAEAALRSGAGKLQVVVPSKVAPHVSISLPEALVRGVPSTEAGAIRGSSAELFLDLAQQASAVLIGPGMADEPETRRLVEQLLPELQGPVALDALGLAAVTADPACLHHLGSNVVLTPNPAELAIALHVKPEEVDDDPAGAAQRLAEQTRAVVGLGGVTSWIAAPDGRLWADESGGAGLGVSGSGDVRAGIVAGLLARGAEPAQAAVWAAHLHGRAGERLAATVGQLGFLARELPPEIPRVMAEVDL</sequence>
<evidence type="ECO:0000256" key="2">
    <source>
        <dbReference type="ARBA" id="ARBA00022840"/>
    </source>
</evidence>
<dbReference type="EMBL" id="JPMX01000044">
    <property type="protein sequence ID" value="KGH46635.1"/>
    <property type="molecule type" value="Genomic_DNA"/>
</dbReference>
<evidence type="ECO:0000256" key="4">
    <source>
        <dbReference type="ARBA" id="ARBA00023027"/>
    </source>
</evidence>
<dbReference type="Proteomes" id="UP000029713">
    <property type="component" value="Unassembled WGS sequence"/>
</dbReference>
<evidence type="ECO:0000256" key="5">
    <source>
        <dbReference type="ARBA" id="ARBA00023239"/>
    </source>
</evidence>
<protein>
    <recommendedName>
        <fullName evidence="6">ADP-dependent (S)-NAD(P)H-hydrate dehydratase</fullName>
        <ecNumber evidence="6">4.2.1.136</ecNumber>
    </recommendedName>
    <alternativeName>
        <fullName evidence="6">ADP-dependent NAD(P)HX dehydratase</fullName>
    </alternativeName>
</protein>
<feature type="binding site" evidence="6">
    <location>
        <position position="234"/>
    </location>
    <ligand>
        <name>AMP</name>
        <dbReference type="ChEBI" id="CHEBI:456215"/>
    </ligand>
</feature>
<evidence type="ECO:0000259" key="7">
    <source>
        <dbReference type="PROSITE" id="PS51383"/>
    </source>
</evidence>
<comment type="caution">
    <text evidence="6">Lacks conserved residue(s) required for the propagation of feature annotation.</text>
</comment>
<evidence type="ECO:0000256" key="6">
    <source>
        <dbReference type="HAMAP-Rule" id="MF_01965"/>
    </source>
</evidence>
<organism evidence="8 9">
    <name type="scientific">Modestobacter caceresii</name>
    <dbReference type="NCBI Taxonomy" id="1522368"/>
    <lineage>
        <taxon>Bacteria</taxon>
        <taxon>Bacillati</taxon>
        <taxon>Actinomycetota</taxon>
        <taxon>Actinomycetes</taxon>
        <taxon>Geodermatophilales</taxon>
        <taxon>Geodermatophilaceae</taxon>
        <taxon>Modestobacter</taxon>
    </lineage>
</organism>
<dbReference type="GO" id="GO:0005524">
    <property type="term" value="F:ATP binding"/>
    <property type="evidence" value="ECO:0007669"/>
    <property type="project" value="UniProtKB-KW"/>
</dbReference>
<comment type="caution">
    <text evidence="8">The sequence shown here is derived from an EMBL/GenBank/DDBJ whole genome shotgun (WGS) entry which is preliminary data.</text>
</comment>
<evidence type="ECO:0000256" key="3">
    <source>
        <dbReference type="ARBA" id="ARBA00022857"/>
    </source>
</evidence>
<dbReference type="Pfam" id="PF01256">
    <property type="entry name" value="Carb_kinase"/>
    <property type="match status" value="1"/>
</dbReference>
<dbReference type="PROSITE" id="PS51383">
    <property type="entry name" value="YJEF_C_3"/>
    <property type="match status" value="1"/>
</dbReference>
<dbReference type="OrthoDB" id="9806925at2"/>
<accession>A0A098Y869</accession>
<dbReference type="HAMAP" id="MF_01965">
    <property type="entry name" value="NADHX_dehydratase"/>
    <property type="match status" value="1"/>
</dbReference>
<feature type="binding site" evidence="6">
    <location>
        <position position="117"/>
    </location>
    <ligand>
        <name>(6S)-NADPHX</name>
        <dbReference type="ChEBI" id="CHEBI:64076"/>
    </ligand>
</feature>
<keyword evidence="3 6" id="KW-0521">NADP</keyword>
<comment type="subunit">
    <text evidence="6">Homotetramer.</text>
</comment>
<evidence type="ECO:0000313" key="9">
    <source>
        <dbReference type="Proteomes" id="UP000029713"/>
    </source>
</evidence>
<dbReference type="PANTHER" id="PTHR12592:SF0">
    <property type="entry name" value="ATP-DEPENDENT (S)-NAD(P)H-HYDRATE DEHYDRATASE"/>
    <property type="match status" value="1"/>
</dbReference>
<comment type="similarity">
    <text evidence="6">Belongs to the NnrD/CARKD family.</text>
</comment>
<dbReference type="EC" id="4.2.1.136" evidence="6"/>
<proteinExistence type="inferred from homology"/>
<feature type="binding site" evidence="6">
    <location>
        <position position="46"/>
    </location>
    <ligand>
        <name>(6S)-NADPHX</name>
        <dbReference type="ChEBI" id="CHEBI:64076"/>
    </ligand>
</feature>
<comment type="cofactor">
    <cofactor evidence="6">
        <name>Mg(2+)</name>
        <dbReference type="ChEBI" id="CHEBI:18420"/>
    </cofactor>
</comment>
<keyword evidence="8" id="KW-0808">Transferase</keyword>
<dbReference type="InterPro" id="IPR029056">
    <property type="entry name" value="Ribokinase-like"/>
</dbReference>
<dbReference type="GO" id="GO:0110051">
    <property type="term" value="P:metabolite repair"/>
    <property type="evidence" value="ECO:0007669"/>
    <property type="project" value="TreeGrafter"/>
</dbReference>
<feature type="domain" description="YjeF C-terminal" evidence="7">
    <location>
        <begin position="11"/>
        <end position="294"/>
    </location>
</feature>